<keyword evidence="11" id="KW-1185">Reference proteome</keyword>
<protein>
    <submittedName>
        <fullName evidence="10">Butyryl-CoA dehydrogenase</fullName>
    </submittedName>
</protein>
<dbReference type="PIRSF" id="PIRSF016578">
    <property type="entry name" value="HsaA"/>
    <property type="match status" value="1"/>
</dbReference>
<dbReference type="InterPro" id="IPR013786">
    <property type="entry name" value="AcylCoA_DH/ox_N"/>
</dbReference>
<comment type="cofactor">
    <cofactor evidence="1 6">
        <name>FAD</name>
        <dbReference type="ChEBI" id="CHEBI:57692"/>
    </cofactor>
</comment>
<accession>A0A8E0KI52</accession>
<feature type="domain" description="Acyl-CoA dehydrogenase/oxidase C-terminal" evidence="7">
    <location>
        <begin position="238"/>
        <end position="386"/>
    </location>
</feature>
<dbReference type="PANTHER" id="PTHR43884:SF12">
    <property type="entry name" value="ISOVALERYL-COA DEHYDROGENASE, MITOCHONDRIAL-RELATED"/>
    <property type="match status" value="1"/>
</dbReference>
<dbReference type="Gene3D" id="1.10.540.10">
    <property type="entry name" value="Acyl-CoA dehydrogenase/oxidase, N-terminal domain"/>
    <property type="match status" value="1"/>
</dbReference>
<dbReference type="InterPro" id="IPR009075">
    <property type="entry name" value="AcylCo_DH/oxidase_C"/>
</dbReference>
<evidence type="ECO:0000256" key="2">
    <source>
        <dbReference type="ARBA" id="ARBA00009347"/>
    </source>
</evidence>
<dbReference type="GO" id="GO:0003995">
    <property type="term" value="F:acyl-CoA dehydrogenase activity"/>
    <property type="evidence" value="ECO:0007669"/>
    <property type="project" value="TreeGrafter"/>
</dbReference>
<dbReference type="EMBL" id="BATC01000009">
    <property type="protein sequence ID" value="GAD58626.1"/>
    <property type="molecule type" value="Genomic_DNA"/>
</dbReference>
<evidence type="ECO:0000256" key="5">
    <source>
        <dbReference type="ARBA" id="ARBA00023002"/>
    </source>
</evidence>
<dbReference type="Gene3D" id="2.40.110.10">
    <property type="entry name" value="Butyryl-CoA Dehydrogenase, subunit A, domain 2"/>
    <property type="match status" value="1"/>
</dbReference>
<dbReference type="GO" id="GO:0050660">
    <property type="term" value="F:flavin adenine dinucleotide binding"/>
    <property type="evidence" value="ECO:0007669"/>
    <property type="project" value="InterPro"/>
</dbReference>
<evidence type="ECO:0000313" key="11">
    <source>
        <dbReference type="Proteomes" id="UP000016569"/>
    </source>
</evidence>
<dbReference type="Proteomes" id="UP000016569">
    <property type="component" value="Unassembled WGS sequence"/>
</dbReference>
<comment type="similarity">
    <text evidence="2 6">Belongs to the acyl-CoA dehydrogenase family.</text>
</comment>
<organism evidence="10 11">
    <name type="scientific">Brevundimonas abyssalis TAR-001</name>
    <dbReference type="NCBI Taxonomy" id="1391729"/>
    <lineage>
        <taxon>Bacteria</taxon>
        <taxon>Pseudomonadati</taxon>
        <taxon>Pseudomonadota</taxon>
        <taxon>Alphaproteobacteria</taxon>
        <taxon>Caulobacterales</taxon>
        <taxon>Caulobacteraceae</taxon>
        <taxon>Brevundimonas</taxon>
    </lineage>
</organism>
<dbReference type="InterPro" id="IPR037069">
    <property type="entry name" value="AcylCoA_DH/ox_N_sf"/>
</dbReference>
<keyword evidence="5 6" id="KW-0560">Oxidoreductase</keyword>
<evidence type="ECO:0000256" key="4">
    <source>
        <dbReference type="ARBA" id="ARBA00022827"/>
    </source>
</evidence>
<dbReference type="InterPro" id="IPR046373">
    <property type="entry name" value="Acyl-CoA_Oxase/DH_mid-dom_sf"/>
</dbReference>
<evidence type="ECO:0000256" key="1">
    <source>
        <dbReference type="ARBA" id="ARBA00001974"/>
    </source>
</evidence>
<evidence type="ECO:0000256" key="3">
    <source>
        <dbReference type="ARBA" id="ARBA00022630"/>
    </source>
</evidence>
<feature type="domain" description="Acyl-CoA oxidase/dehydrogenase middle" evidence="8">
    <location>
        <begin position="130"/>
        <end position="225"/>
    </location>
</feature>
<dbReference type="InterPro" id="IPR009100">
    <property type="entry name" value="AcylCoA_DH/oxidase_NM_dom_sf"/>
</dbReference>
<dbReference type="Pfam" id="PF02771">
    <property type="entry name" value="Acyl-CoA_dh_N"/>
    <property type="match status" value="1"/>
</dbReference>
<evidence type="ECO:0000259" key="9">
    <source>
        <dbReference type="Pfam" id="PF02771"/>
    </source>
</evidence>
<dbReference type="AlphaFoldDB" id="A0A8E0KI52"/>
<dbReference type="Pfam" id="PF02770">
    <property type="entry name" value="Acyl-CoA_dh_M"/>
    <property type="match status" value="1"/>
</dbReference>
<keyword evidence="4 6" id="KW-0274">FAD</keyword>
<sequence length="386" mass="41937">MSDTLNIDGAFLSEEHRLLRDQVQRLVREEIQPSADQWEEDGRVPDSVFRRLGELGLLGLAFPEADGGSGMDAVASLILNEELGRSGYGGPTAGLTVHTDMSALHLARVGTAEQKARFLPRILTGETICALGVTEPAGGSDLTRIATTARREDDTYILNGSKTFITNANIADVFFVIARTSAEARGGSGFSLFVVQRDTPGFSNGERFKKTGWHGSDTGELRFDEARVPAANLLGEEGRGFYYMMKGLDHERLCAAGQVLGLAQAAIDHTLEWTRGRQAFGGVLWDLQVIRHEMAKLATELLAARAFTYLVAMKAARGEPIQMEGAMLKAHVPELGNRIAYKCVQYHGGGGYIHGTPVERISRDLRLLSIGGGASEVMYDEVAKRL</sequence>
<keyword evidence="3 6" id="KW-0285">Flavoprotein</keyword>
<dbReference type="FunFam" id="2.40.110.10:FF:000002">
    <property type="entry name" value="Acyl-CoA dehydrogenase fadE12"/>
    <property type="match status" value="1"/>
</dbReference>
<evidence type="ECO:0000256" key="6">
    <source>
        <dbReference type="RuleBase" id="RU362125"/>
    </source>
</evidence>
<dbReference type="RefSeq" id="WP_021696722.1">
    <property type="nucleotide sequence ID" value="NZ_BATC01000009.1"/>
</dbReference>
<gene>
    <name evidence="10" type="ORF">MBEBAB_0876</name>
</gene>
<dbReference type="SUPFAM" id="SSF47203">
    <property type="entry name" value="Acyl-CoA dehydrogenase C-terminal domain-like"/>
    <property type="match status" value="1"/>
</dbReference>
<comment type="caution">
    <text evidence="10">The sequence shown here is derived from an EMBL/GenBank/DDBJ whole genome shotgun (WGS) entry which is preliminary data.</text>
</comment>
<dbReference type="Pfam" id="PF00441">
    <property type="entry name" value="Acyl-CoA_dh_1"/>
    <property type="match status" value="1"/>
</dbReference>
<proteinExistence type="inferred from homology"/>
<dbReference type="InterPro" id="IPR006091">
    <property type="entry name" value="Acyl-CoA_Oxase/DH_mid-dom"/>
</dbReference>
<feature type="domain" description="Acyl-CoA dehydrogenase/oxidase N-terminal" evidence="9">
    <location>
        <begin position="13"/>
        <end position="126"/>
    </location>
</feature>
<dbReference type="SUPFAM" id="SSF56645">
    <property type="entry name" value="Acyl-CoA dehydrogenase NM domain-like"/>
    <property type="match status" value="1"/>
</dbReference>
<reference evidence="11" key="1">
    <citation type="journal article" date="2013" name="Genome Announc.">
        <title>Draft Genome Sequence of the Dimorphic Prosthecate Bacterium Brevundimonas abyssalis TAR-001T.</title>
        <authorList>
            <person name="Tsubouchi T."/>
            <person name="Nishi S."/>
            <person name="Usui K."/>
            <person name="Shimane Y."/>
            <person name="Takaki Y."/>
            <person name="Maruyama T."/>
            <person name="Hatada Y."/>
        </authorList>
    </citation>
    <scope>NUCLEOTIDE SEQUENCE [LARGE SCALE GENOMIC DNA]</scope>
    <source>
        <strain evidence="11">TAR-001</strain>
    </source>
</reference>
<dbReference type="OrthoDB" id="9775090at2"/>
<evidence type="ECO:0000259" key="8">
    <source>
        <dbReference type="Pfam" id="PF02770"/>
    </source>
</evidence>
<evidence type="ECO:0000259" key="7">
    <source>
        <dbReference type="Pfam" id="PF00441"/>
    </source>
</evidence>
<dbReference type="PANTHER" id="PTHR43884">
    <property type="entry name" value="ACYL-COA DEHYDROGENASE"/>
    <property type="match status" value="1"/>
</dbReference>
<dbReference type="Gene3D" id="1.20.140.10">
    <property type="entry name" value="Butyryl-CoA Dehydrogenase, subunit A, domain 3"/>
    <property type="match status" value="1"/>
</dbReference>
<name>A0A8E0KI52_9CAUL</name>
<evidence type="ECO:0000313" key="10">
    <source>
        <dbReference type="EMBL" id="GAD58626.1"/>
    </source>
</evidence>
<dbReference type="InterPro" id="IPR036250">
    <property type="entry name" value="AcylCo_DH-like_C"/>
</dbReference>